<dbReference type="InterPro" id="IPR051677">
    <property type="entry name" value="AfsR-DnrI-RedD_regulator"/>
</dbReference>
<dbReference type="AlphaFoldDB" id="A0A143PKA7"/>
<dbReference type="OrthoDB" id="190810at2"/>
<dbReference type="GO" id="GO:0003677">
    <property type="term" value="F:DNA binding"/>
    <property type="evidence" value="ECO:0007669"/>
    <property type="project" value="InterPro"/>
</dbReference>
<dbReference type="Pfam" id="PF03704">
    <property type="entry name" value="BTAD"/>
    <property type="match status" value="1"/>
</dbReference>
<dbReference type="InterPro" id="IPR005158">
    <property type="entry name" value="BTAD"/>
</dbReference>
<reference evidence="2 3" key="1">
    <citation type="journal article" date="2016" name="Genome Announc.">
        <title>First Complete Genome Sequence of a Subdivision 6 Acidobacterium Strain.</title>
        <authorList>
            <person name="Huang S."/>
            <person name="Vieira S."/>
            <person name="Bunk B."/>
            <person name="Riedel T."/>
            <person name="Sproer C."/>
            <person name="Overmann J."/>
        </authorList>
    </citation>
    <scope>NUCLEOTIDE SEQUENCE [LARGE SCALE GENOMIC DNA]</scope>
    <source>
        <strain evidence="3">DSM 100886 HEG_-6_39</strain>
    </source>
</reference>
<dbReference type="SMART" id="SM01043">
    <property type="entry name" value="BTAD"/>
    <property type="match status" value="1"/>
</dbReference>
<feature type="domain" description="Bacterial transcriptional activator" evidence="1">
    <location>
        <begin position="114"/>
        <end position="258"/>
    </location>
</feature>
<dbReference type="GO" id="GO:0006355">
    <property type="term" value="P:regulation of DNA-templated transcription"/>
    <property type="evidence" value="ECO:0007669"/>
    <property type="project" value="InterPro"/>
</dbReference>
<keyword evidence="3" id="KW-1185">Reference proteome</keyword>
<dbReference type="EMBL" id="CP015136">
    <property type="protein sequence ID" value="AMY08204.1"/>
    <property type="molecule type" value="Genomic_DNA"/>
</dbReference>
<dbReference type="InterPro" id="IPR036388">
    <property type="entry name" value="WH-like_DNA-bd_sf"/>
</dbReference>
<dbReference type="PANTHER" id="PTHR35807">
    <property type="entry name" value="TRANSCRIPTIONAL REGULATOR REDD-RELATED"/>
    <property type="match status" value="1"/>
</dbReference>
<dbReference type="Gene3D" id="1.10.10.10">
    <property type="entry name" value="Winged helix-like DNA-binding domain superfamily/Winged helix DNA-binding domain"/>
    <property type="match status" value="1"/>
</dbReference>
<dbReference type="InterPro" id="IPR011990">
    <property type="entry name" value="TPR-like_helical_dom_sf"/>
</dbReference>
<dbReference type="InterPro" id="IPR016032">
    <property type="entry name" value="Sig_transdc_resp-reg_C-effctor"/>
</dbReference>
<dbReference type="Gene3D" id="1.25.40.10">
    <property type="entry name" value="Tetratricopeptide repeat domain"/>
    <property type="match status" value="1"/>
</dbReference>
<evidence type="ECO:0000313" key="3">
    <source>
        <dbReference type="Proteomes" id="UP000076079"/>
    </source>
</evidence>
<dbReference type="KEGG" id="abac:LuPra_01397"/>
<proteinExistence type="predicted"/>
<dbReference type="SUPFAM" id="SSF46894">
    <property type="entry name" value="C-terminal effector domain of the bipartite response regulators"/>
    <property type="match status" value="1"/>
</dbReference>
<accession>A0A143PKA7</accession>
<gene>
    <name evidence="2" type="primary">afsR_1</name>
    <name evidence="2" type="ORF">LuPra_01397</name>
</gene>
<name>A0A143PKA7_LUTPR</name>
<evidence type="ECO:0000259" key="1">
    <source>
        <dbReference type="SMART" id="SM01043"/>
    </source>
</evidence>
<dbReference type="STRING" id="1855912.LuPra_01397"/>
<organism evidence="2 3">
    <name type="scientific">Luteitalea pratensis</name>
    <dbReference type="NCBI Taxonomy" id="1855912"/>
    <lineage>
        <taxon>Bacteria</taxon>
        <taxon>Pseudomonadati</taxon>
        <taxon>Acidobacteriota</taxon>
        <taxon>Vicinamibacteria</taxon>
        <taxon>Vicinamibacterales</taxon>
        <taxon>Vicinamibacteraceae</taxon>
        <taxon>Luteitalea</taxon>
    </lineage>
</organism>
<dbReference type="RefSeq" id="WP_110170065.1">
    <property type="nucleotide sequence ID" value="NZ_CP015136.1"/>
</dbReference>
<reference evidence="3" key="2">
    <citation type="submission" date="2016-04" db="EMBL/GenBank/DDBJ databases">
        <title>First Complete Genome Sequence of a Subdivision 6 Acidobacterium.</title>
        <authorList>
            <person name="Huang S."/>
            <person name="Vieira S."/>
            <person name="Bunk B."/>
            <person name="Riedel T."/>
            <person name="Sproeer C."/>
            <person name="Overmann J."/>
        </authorList>
    </citation>
    <scope>NUCLEOTIDE SEQUENCE [LARGE SCALE GENOMIC DNA]</scope>
    <source>
        <strain evidence="3">DSM 100886 HEG_-6_39</strain>
    </source>
</reference>
<dbReference type="Proteomes" id="UP000076079">
    <property type="component" value="Chromosome"/>
</dbReference>
<evidence type="ECO:0000313" key="2">
    <source>
        <dbReference type="EMBL" id="AMY08204.1"/>
    </source>
</evidence>
<sequence>MLTTPGAGPCSTRVYLCGRVAVERGPCVVRDAALGGAQCRLLLAFLGTRRTRPASRLETVDALWGDTPPPSVEVSLNAVVSKLRAAMRKAGLPPPHGVATESGTFQLMLPDAWFDIEDARTSIDGAEGALRRGDNAGAWSAANVSAVIARQSFLVDEEAPWVVRERETLQRIWRRACIVLSSVSTATGEFQLGIQHADDAWSAEPFDEVACQALMRAHAAAGNRAEALRVFARCRRLFRDELGAEPSDQTAETFLTILRSRS</sequence>
<dbReference type="PATRIC" id="fig|1813736.3.peg.1448"/>
<protein>
    <submittedName>
        <fullName evidence="2">Regulatory protein AfsR</fullName>
    </submittedName>
</protein>
<dbReference type="SUPFAM" id="SSF48452">
    <property type="entry name" value="TPR-like"/>
    <property type="match status" value="1"/>
</dbReference>